<evidence type="ECO:0000256" key="5">
    <source>
        <dbReference type="ARBA" id="ARBA00022917"/>
    </source>
</evidence>
<evidence type="ECO:0000256" key="1">
    <source>
        <dbReference type="ARBA" id="ARBA00008069"/>
    </source>
</evidence>
<dbReference type="EC" id="6.3.5.7" evidence="8"/>
<protein>
    <recommendedName>
        <fullName evidence="8">Glutamyl-tRNA(Gln) amidotransferase subunit A</fullName>
        <shortName evidence="8">Glu-ADT subunit A</shortName>
        <ecNumber evidence="8">6.3.5.7</ecNumber>
    </recommendedName>
</protein>
<evidence type="ECO:0000313" key="11">
    <source>
        <dbReference type="Proteomes" id="UP000612893"/>
    </source>
</evidence>
<comment type="catalytic activity">
    <reaction evidence="7 8">
        <text>L-glutamyl-tRNA(Gln) + L-glutamine + ATP + H2O = L-glutaminyl-tRNA(Gln) + L-glutamate + ADP + phosphate + H(+)</text>
        <dbReference type="Rhea" id="RHEA:17521"/>
        <dbReference type="Rhea" id="RHEA-COMP:9681"/>
        <dbReference type="Rhea" id="RHEA-COMP:9684"/>
        <dbReference type="ChEBI" id="CHEBI:15377"/>
        <dbReference type="ChEBI" id="CHEBI:15378"/>
        <dbReference type="ChEBI" id="CHEBI:29985"/>
        <dbReference type="ChEBI" id="CHEBI:30616"/>
        <dbReference type="ChEBI" id="CHEBI:43474"/>
        <dbReference type="ChEBI" id="CHEBI:58359"/>
        <dbReference type="ChEBI" id="CHEBI:78520"/>
        <dbReference type="ChEBI" id="CHEBI:78521"/>
        <dbReference type="ChEBI" id="CHEBI:456216"/>
        <dbReference type="EC" id="6.3.5.7"/>
    </reaction>
</comment>
<dbReference type="Proteomes" id="UP000612893">
    <property type="component" value="Unassembled WGS sequence"/>
</dbReference>
<dbReference type="NCBIfam" id="TIGR00132">
    <property type="entry name" value="gatA"/>
    <property type="match status" value="1"/>
</dbReference>
<comment type="similarity">
    <text evidence="1 8">Belongs to the amidase family. GatA subfamily.</text>
</comment>
<evidence type="ECO:0000259" key="9">
    <source>
        <dbReference type="Pfam" id="PF01425"/>
    </source>
</evidence>
<dbReference type="InterPro" id="IPR036928">
    <property type="entry name" value="AS_sf"/>
</dbReference>
<dbReference type="InterPro" id="IPR000120">
    <property type="entry name" value="Amidase"/>
</dbReference>
<dbReference type="GO" id="GO:0005524">
    <property type="term" value="F:ATP binding"/>
    <property type="evidence" value="ECO:0007669"/>
    <property type="project" value="UniProtKB-KW"/>
</dbReference>
<keyword evidence="5 8" id="KW-0648">Protein biosynthesis</keyword>
<comment type="function">
    <text evidence="6 8">Allows the formation of correctly charged Gln-tRNA(Gln) through the transamidation of misacylated Glu-tRNA(Gln) in organisms which lack glutaminyl-tRNA synthetase. The reaction takes place in the presence of glutamine and ATP through an activated gamma-phospho-Glu-tRNA(Gln).</text>
</comment>
<dbReference type="SUPFAM" id="SSF75304">
    <property type="entry name" value="Amidase signature (AS) enzymes"/>
    <property type="match status" value="1"/>
</dbReference>
<dbReference type="GO" id="GO:0050567">
    <property type="term" value="F:glutaminyl-tRNA synthase (glutamine-hydrolyzing) activity"/>
    <property type="evidence" value="ECO:0007669"/>
    <property type="project" value="UniProtKB-UniRule"/>
</dbReference>
<evidence type="ECO:0000256" key="7">
    <source>
        <dbReference type="ARBA" id="ARBA00047407"/>
    </source>
</evidence>
<accession>A0A934N3G7</accession>
<comment type="subunit">
    <text evidence="8">Heterotrimer of A, B and C subunits.</text>
</comment>
<keyword evidence="3 8" id="KW-0547">Nucleotide-binding</keyword>
<organism evidence="10 11">
    <name type="scientific">Candidatus Nephthysia bennettiae</name>
    <dbReference type="NCBI Taxonomy" id="3127016"/>
    <lineage>
        <taxon>Bacteria</taxon>
        <taxon>Bacillati</taxon>
        <taxon>Candidatus Dormiibacterota</taxon>
        <taxon>Candidatus Dormibacteria</taxon>
        <taxon>Candidatus Dormibacterales</taxon>
        <taxon>Candidatus Dormibacteraceae</taxon>
        <taxon>Candidatus Nephthysia</taxon>
    </lineage>
</organism>
<dbReference type="AlphaFoldDB" id="A0A934N3G7"/>
<proteinExistence type="inferred from homology"/>
<dbReference type="Gene3D" id="3.90.1300.10">
    <property type="entry name" value="Amidase signature (AS) domain"/>
    <property type="match status" value="1"/>
</dbReference>
<dbReference type="HAMAP" id="MF_00120">
    <property type="entry name" value="GatA"/>
    <property type="match status" value="1"/>
</dbReference>
<dbReference type="PANTHER" id="PTHR11895">
    <property type="entry name" value="TRANSAMIDASE"/>
    <property type="match status" value="1"/>
</dbReference>
<dbReference type="Pfam" id="PF01425">
    <property type="entry name" value="Amidase"/>
    <property type="match status" value="1"/>
</dbReference>
<evidence type="ECO:0000256" key="4">
    <source>
        <dbReference type="ARBA" id="ARBA00022840"/>
    </source>
</evidence>
<dbReference type="GO" id="GO:0006412">
    <property type="term" value="P:translation"/>
    <property type="evidence" value="ECO:0007669"/>
    <property type="project" value="UniProtKB-UniRule"/>
</dbReference>
<dbReference type="PANTHER" id="PTHR11895:SF151">
    <property type="entry name" value="GLUTAMYL-TRNA(GLN) AMIDOTRANSFERASE SUBUNIT A"/>
    <property type="match status" value="1"/>
</dbReference>
<gene>
    <name evidence="8 10" type="primary">gatA</name>
    <name evidence="10" type="ORF">JF922_13790</name>
</gene>
<comment type="caution">
    <text evidence="10">The sequence shown here is derived from an EMBL/GenBank/DDBJ whole genome shotgun (WGS) entry which is preliminary data.</text>
</comment>
<dbReference type="InterPro" id="IPR023631">
    <property type="entry name" value="Amidase_dom"/>
</dbReference>
<evidence type="ECO:0000256" key="8">
    <source>
        <dbReference type="HAMAP-Rule" id="MF_00120"/>
    </source>
</evidence>
<feature type="domain" description="Amidase" evidence="9">
    <location>
        <begin position="17"/>
        <end position="458"/>
    </location>
</feature>
<evidence type="ECO:0000256" key="3">
    <source>
        <dbReference type="ARBA" id="ARBA00022741"/>
    </source>
</evidence>
<keyword evidence="11" id="KW-1185">Reference proteome</keyword>
<dbReference type="PROSITE" id="PS00571">
    <property type="entry name" value="AMIDASES"/>
    <property type="match status" value="1"/>
</dbReference>
<reference evidence="10" key="1">
    <citation type="submission" date="2020-10" db="EMBL/GenBank/DDBJ databases">
        <title>Ca. Dormibacterota MAGs.</title>
        <authorList>
            <person name="Montgomery K."/>
        </authorList>
    </citation>
    <scope>NUCLEOTIDE SEQUENCE [LARGE SCALE GENOMIC DNA]</scope>
    <source>
        <strain evidence="10">SC8812_S17_10</strain>
    </source>
</reference>
<feature type="active site" description="Charge relay system" evidence="8">
    <location>
        <position position="72"/>
    </location>
</feature>
<dbReference type="RefSeq" id="WP_350341420.1">
    <property type="nucleotide sequence ID" value="NZ_JAEKNR010000142.1"/>
</dbReference>
<evidence type="ECO:0000256" key="6">
    <source>
        <dbReference type="ARBA" id="ARBA00025295"/>
    </source>
</evidence>
<name>A0A934N3G7_9BACT</name>
<dbReference type="InterPro" id="IPR020556">
    <property type="entry name" value="Amidase_CS"/>
</dbReference>
<sequence length="472" mass="50313">MAELHERLERRELSASELLEEHLTVISREEKRVRAFLRLTEDLAREQAAEADRRFSGENGAGPLTGIPVAIKDVLSVKGVETTAGSQILRGYHPPFDATVIARLRAAGAVFLGMTNCDEFAMGSSTENSGYFTTHNPHDPDRVPGGSSGGSAAAVAAGEAVYGLGTDTGGSIRQPASLCGVVGLKPTYGRVSRYGLIAFASSLDQIGPFTRTVGDAATVLQAIAGWDRRDATSADRPVDLLPTLEQGVEGLRLGLPREYFEVEGMEPGVRAAVDRAVLALERAGAELVDVSLPHTDYGLAAYYIIAPAEASSNLARFDGIRYGMRDEGASNLLDTYLSTRRHGFGPEVRRRIMLGSYALSAGYYDAYYLKAQKVRTLIAQDFERAFQNCDAIVSATSPVVAFPIGAKADDPLAMYLCDVLTLGGNLAGLPGVSLPCGTSEGLPVGLQVLAPQWADATALRVARAYEALRDVN</sequence>
<feature type="active site" description="Acyl-ester intermediate" evidence="8">
    <location>
        <position position="171"/>
    </location>
</feature>
<feature type="active site" description="Charge relay system" evidence="8">
    <location>
        <position position="147"/>
    </location>
</feature>
<keyword evidence="4 8" id="KW-0067">ATP-binding</keyword>
<dbReference type="EMBL" id="JAEKNR010000142">
    <property type="protein sequence ID" value="MBJ7599135.1"/>
    <property type="molecule type" value="Genomic_DNA"/>
</dbReference>
<evidence type="ECO:0000256" key="2">
    <source>
        <dbReference type="ARBA" id="ARBA00022598"/>
    </source>
</evidence>
<keyword evidence="2 8" id="KW-0436">Ligase</keyword>
<evidence type="ECO:0000313" key="10">
    <source>
        <dbReference type="EMBL" id="MBJ7599135.1"/>
    </source>
</evidence>
<dbReference type="InterPro" id="IPR004412">
    <property type="entry name" value="GatA"/>
</dbReference>